<reference evidence="1 2" key="1">
    <citation type="journal article" date="2019" name="PLoS Negl. Trop. Dis.">
        <title>Whole genome sequencing of Entamoeba nuttalli reveals mammalian host-related molecular signatures and a novel octapeptide-repeat surface protein.</title>
        <authorList>
            <person name="Tanaka M."/>
            <person name="Makiuchi T."/>
            <person name="Komiyama T."/>
            <person name="Shiina T."/>
            <person name="Osaki K."/>
            <person name="Tachibana H."/>
        </authorList>
    </citation>
    <scope>NUCLEOTIDE SEQUENCE [LARGE SCALE GENOMIC DNA]</scope>
    <source>
        <strain evidence="1 2">P19-061405</strain>
    </source>
</reference>
<evidence type="ECO:0000313" key="1">
    <source>
        <dbReference type="EMBL" id="GAB1224475.1"/>
    </source>
</evidence>
<proteinExistence type="predicted"/>
<evidence type="ECO:0000313" key="2">
    <source>
        <dbReference type="Proteomes" id="UP001628156"/>
    </source>
</evidence>
<dbReference type="Proteomes" id="UP001628156">
    <property type="component" value="Unassembled WGS sequence"/>
</dbReference>
<comment type="caution">
    <text evidence="1">The sequence shown here is derived from an EMBL/GenBank/DDBJ whole genome shotgun (WGS) entry which is preliminary data.</text>
</comment>
<sequence>MDLSKGASNDARKQREVRDKKAECNSQLLVLAAACGAQIRLRKTKKSSYAKKVYISDDVYFNKRYDQNKILEIAVIFECVVRKMWNDARKNSNSEIIIEKNQFDTIKNEKEIKDLINCKLDILTNDEKLVGCNNLWNDKPSINSVDTPFSFKTNEFLRKRKNRNRESAFNSFLSWILIEKGIKLICRISSQKVTSKTMNFYLWKSYKLPNGNNISESYLTSITDKCRRLLNSSFKNTNCYILSQETLNDAQLTPDEIKLIGYTYVKVDSSVFDSSITDKSDEITIDQIHFDNEMLHSLGF</sequence>
<dbReference type="EMBL" id="BAAFRS010000203">
    <property type="protein sequence ID" value="GAB1224475.1"/>
    <property type="molecule type" value="Genomic_DNA"/>
</dbReference>
<name>A0ABQ0DNP9_9EUKA</name>
<dbReference type="PROSITE" id="PS51257">
    <property type="entry name" value="PROKAR_LIPOPROTEIN"/>
    <property type="match status" value="1"/>
</dbReference>
<organism evidence="1 2">
    <name type="scientific">Entamoeba nuttalli</name>
    <dbReference type="NCBI Taxonomy" id="412467"/>
    <lineage>
        <taxon>Eukaryota</taxon>
        <taxon>Amoebozoa</taxon>
        <taxon>Evosea</taxon>
        <taxon>Archamoebae</taxon>
        <taxon>Mastigamoebida</taxon>
        <taxon>Entamoebidae</taxon>
        <taxon>Entamoeba</taxon>
    </lineage>
</organism>
<keyword evidence="2" id="KW-1185">Reference proteome</keyword>
<accession>A0ABQ0DNP9</accession>
<gene>
    <name evidence="1" type="ORF">ENUP19_0203G0032</name>
</gene>
<protein>
    <submittedName>
        <fullName evidence="1">Uncharacterized protein</fullName>
    </submittedName>
</protein>